<dbReference type="InParanoid" id="H3A321"/>
<proteinExistence type="predicted"/>
<evidence type="ECO:0000256" key="2">
    <source>
        <dbReference type="SAM" id="MobiDB-lite"/>
    </source>
</evidence>
<dbReference type="InterPro" id="IPR031160">
    <property type="entry name" value="F_BAR_dom"/>
</dbReference>
<reference evidence="4" key="3">
    <citation type="submission" date="2025-09" db="UniProtKB">
        <authorList>
            <consortium name="Ensembl"/>
        </authorList>
    </citation>
    <scope>IDENTIFICATION</scope>
</reference>
<gene>
    <name evidence="4" type="primary">PSTPIP2</name>
</gene>
<accession>H3A321</accession>
<feature type="domain" description="F-BAR" evidence="3">
    <location>
        <begin position="1"/>
        <end position="198"/>
    </location>
</feature>
<dbReference type="PANTHER" id="PTHR23065:SF9">
    <property type="entry name" value="PROLINE-SERINE-THREONINE PHOSPHATASE-INTERACTING PROTEIN 2"/>
    <property type="match status" value="1"/>
</dbReference>
<dbReference type="InterPro" id="IPR027267">
    <property type="entry name" value="AH/BAR_dom_sf"/>
</dbReference>
<keyword evidence="1" id="KW-0175">Coiled coil</keyword>
<dbReference type="HOGENOM" id="CLU_038196_1_0_1"/>
<dbReference type="GO" id="GO:0005886">
    <property type="term" value="C:plasma membrane"/>
    <property type="evidence" value="ECO:0007669"/>
    <property type="project" value="TreeGrafter"/>
</dbReference>
<organism evidence="4 5">
    <name type="scientific">Latimeria chalumnae</name>
    <name type="common">Coelacanth</name>
    <dbReference type="NCBI Taxonomy" id="7897"/>
    <lineage>
        <taxon>Eukaryota</taxon>
        <taxon>Metazoa</taxon>
        <taxon>Chordata</taxon>
        <taxon>Craniata</taxon>
        <taxon>Vertebrata</taxon>
        <taxon>Euteleostomi</taxon>
        <taxon>Coelacanthiformes</taxon>
        <taxon>Coelacanthidae</taxon>
        <taxon>Latimeria</taxon>
    </lineage>
</organism>
<dbReference type="STRING" id="7897.ENSLACP00000004042"/>
<dbReference type="PROSITE" id="PS51741">
    <property type="entry name" value="F_BAR"/>
    <property type="match status" value="1"/>
</dbReference>
<feature type="region of interest" description="Disordered" evidence="2">
    <location>
        <begin position="227"/>
        <end position="257"/>
    </location>
</feature>
<dbReference type="EMBL" id="AFYH01177962">
    <property type="status" value="NOT_ANNOTATED_CDS"/>
    <property type="molecule type" value="Genomic_DNA"/>
</dbReference>
<dbReference type="SUPFAM" id="SSF103657">
    <property type="entry name" value="BAR/IMD domain-like"/>
    <property type="match status" value="1"/>
</dbReference>
<dbReference type="Bgee" id="ENSLACG00000003599">
    <property type="expression patterns" value="Expressed in muscle tissue"/>
</dbReference>
<dbReference type="EMBL" id="AFYH01177961">
    <property type="status" value="NOT_ANNOTATED_CDS"/>
    <property type="molecule type" value="Genomic_DNA"/>
</dbReference>
<dbReference type="OMA" id="FWLYMQN"/>
<keyword evidence="5" id="KW-1185">Reference proteome</keyword>
<evidence type="ECO:0000313" key="5">
    <source>
        <dbReference type="Proteomes" id="UP000008672"/>
    </source>
</evidence>
<dbReference type="FunCoup" id="H3A321">
    <property type="interactions" value="110"/>
</dbReference>
<dbReference type="GO" id="GO:0030041">
    <property type="term" value="P:actin filament polymerization"/>
    <property type="evidence" value="ECO:0007669"/>
    <property type="project" value="TreeGrafter"/>
</dbReference>
<dbReference type="Ensembl" id="ENSLACT00000004078.1">
    <property type="protein sequence ID" value="ENSLACP00000004042.1"/>
    <property type="gene ID" value="ENSLACG00000003599.1"/>
</dbReference>
<dbReference type="Proteomes" id="UP000008672">
    <property type="component" value="Unassembled WGS sequence"/>
</dbReference>
<reference evidence="5" key="1">
    <citation type="submission" date="2011-08" db="EMBL/GenBank/DDBJ databases">
        <title>The draft genome of Latimeria chalumnae.</title>
        <authorList>
            <person name="Di Palma F."/>
            <person name="Alfoldi J."/>
            <person name="Johnson J."/>
            <person name="Berlin A."/>
            <person name="Gnerre S."/>
            <person name="Jaffe D."/>
            <person name="MacCallum I."/>
            <person name="Young S."/>
            <person name="Walker B.J."/>
            <person name="Lander E."/>
            <person name="Lindblad-Toh K."/>
        </authorList>
    </citation>
    <scope>NUCLEOTIDE SEQUENCE [LARGE SCALE GENOMIC DNA]</scope>
    <source>
        <strain evidence="5">Wild caught</strain>
    </source>
</reference>
<dbReference type="EMBL" id="AFYH01177963">
    <property type="status" value="NOT_ANNOTATED_CDS"/>
    <property type="molecule type" value="Genomic_DNA"/>
</dbReference>
<evidence type="ECO:0000259" key="3">
    <source>
        <dbReference type="PROSITE" id="PS51741"/>
    </source>
</evidence>
<dbReference type="PANTHER" id="PTHR23065">
    <property type="entry name" value="PROLINE-SERINE-THREONINE PHOSPHATASE INTERACTING PROTEIN 1"/>
    <property type="match status" value="1"/>
</dbReference>
<dbReference type="GeneTree" id="ENSGT00940000158788"/>
<dbReference type="GO" id="GO:0005737">
    <property type="term" value="C:cytoplasm"/>
    <property type="evidence" value="ECO:0007669"/>
    <property type="project" value="TreeGrafter"/>
</dbReference>
<dbReference type="AlphaFoldDB" id="H3A321"/>
<dbReference type="GO" id="GO:0051015">
    <property type="term" value="F:actin filament binding"/>
    <property type="evidence" value="ECO:0007669"/>
    <property type="project" value="TreeGrafter"/>
</dbReference>
<evidence type="ECO:0000313" key="4">
    <source>
        <dbReference type="Ensembl" id="ENSLACP00000004042.1"/>
    </source>
</evidence>
<feature type="region of interest" description="Disordered" evidence="2">
    <location>
        <begin position="40"/>
        <end position="69"/>
    </location>
</feature>
<protein>
    <submittedName>
        <fullName evidence="4">Proline-serine-threonine phosphatase interacting protein 2</fullName>
    </submittedName>
</protein>
<dbReference type="eggNOG" id="KOG2398">
    <property type="taxonomic scope" value="Eukaryota"/>
</dbReference>
<evidence type="ECO:0000256" key="1">
    <source>
        <dbReference type="PROSITE-ProRule" id="PRU01077"/>
    </source>
</evidence>
<name>H3A321_LATCH</name>
<dbReference type="EMBL" id="AFYH01177964">
    <property type="status" value="NOT_ANNOTATED_CDS"/>
    <property type="molecule type" value="Genomic_DNA"/>
</dbReference>
<dbReference type="Gene3D" id="1.20.1270.60">
    <property type="entry name" value="Arfaptin homology (AH) domain/BAR domain"/>
    <property type="match status" value="1"/>
</dbReference>
<sequence length="267" mass="31163">SSTLKRALEVFKQQVENVAQCHIQLAQNLREEAKKLEDFREKQKEQRKKIEHLMESHHKQKTSLYKKTTDSKKTYEQKCRDKDEAEQLLNRNANVVNQKQYDKLMLKSSQTKATAEDADRTYQQNVTMLEKIMEEWQKEHINACEVSKFFESQECDRIHLIRTAVWTHTNQLSQQCVTSDEMYEEIRKTLELCSVQKDIDYFVDLRKTSECPPAPLPYENFYNSQRNTAGRALNPGGGRRGPLPTPGSTPTDPVYSTVEDSNYSLVY</sequence>
<reference evidence="4" key="2">
    <citation type="submission" date="2025-08" db="UniProtKB">
        <authorList>
            <consortium name="Ensembl"/>
        </authorList>
    </citation>
    <scope>IDENTIFICATION</scope>
</reference>
<dbReference type="GO" id="GO:0005884">
    <property type="term" value="C:actin filament"/>
    <property type="evidence" value="ECO:0007669"/>
    <property type="project" value="TreeGrafter"/>
</dbReference>